<feature type="region of interest" description="Disordered" evidence="1">
    <location>
        <begin position="1"/>
        <end position="31"/>
    </location>
</feature>
<feature type="compositionally biased region" description="Low complexity" evidence="1">
    <location>
        <begin position="8"/>
        <end position="18"/>
    </location>
</feature>
<evidence type="ECO:0000256" key="1">
    <source>
        <dbReference type="SAM" id="MobiDB-lite"/>
    </source>
</evidence>
<keyword evidence="2" id="KW-1133">Transmembrane helix</keyword>
<evidence type="ECO:0000256" key="2">
    <source>
        <dbReference type="SAM" id="Phobius"/>
    </source>
</evidence>
<accession>A0A7S2FTZ1</accession>
<gene>
    <name evidence="3" type="ORF">AAND1436_LOCUS14426</name>
</gene>
<protein>
    <submittedName>
        <fullName evidence="3">Uncharacterized protein</fullName>
    </submittedName>
</protein>
<sequence length="87" mass="8934">MQPPPVAPGVVNVAPNLPSTTGAAQKSPLMDLPGQLGSKKAQPYLIPGAAGAVVLLLAICGCILMGRKKKNRDSFEELLSDDSDAGH</sequence>
<proteinExistence type="predicted"/>
<name>A0A7S2FTZ1_9DINO</name>
<evidence type="ECO:0000313" key="3">
    <source>
        <dbReference type="EMBL" id="CAD9411018.1"/>
    </source>
</evidence>
<keyword evidence="2" id="KW-0472">Membrane</keyword>
<keyword evidence="2" id="KW-0812">Transmembrane</keyword>
<reference evidence="3" key="1">
    <citation type="submission" date="2021-01" db="EMBL/GenBank/DDBJ databases">
        <authorList>
            <person name="Corre E."/>
            <person name="Pelletier E."/>
            <person name="Niang G."/>
            <person name="Scheremetjew M."/>
            <person name="Finn R."/>
            <person name="Kale V."/>
            <person name="Holt S."/>
            <person name="Cochrane G."/>
            <person name="Meng A."/>
            <person name="Brown T."/>
            <person name="Cohen L."/>
        </authorList>
    </citation>
    <scope>NUCLEOTIDE SEQUENCE</scope>
    <source>
        <strain evidence="3">CCMP2222</strain>
    </source>
</reference>
<dbReference type="EMBL" id="HBGQ01029180">
    <property type="protein sequence ID" value="CAD9411018.1"/>
    <property type="molecule type" value="Transcribed_RNA"/>
</dbReference>
<feature type="transmembrane region" description="Helical" evidence="2">
    <location>
        <begin position="44"/>
        <end position="65"/>
    </location>
</feature>
<dbReference type="AlphaFoldDB" id="A0A7S2FTZ1"/>
<organism evidence="3">
    <name type="scientific">Alexandrium andersonii</name>
    <dbReference type="NCBI Taxonomy" id="327968"/>
    <lineage>
        <taxon>Eukaryota</taxon>
        <taxon>Sar</taxon>
        <taxon>Alveolata</taxon>
        <taxon>Dinophyceae</taxon>
        <taxon>Gonyaulacales</taxon>
        <taxon>Pyrocystaceae</taxon>
        <taxon>Alexandrium</taxon>
    </lineage>
</organism>